<reference evidence="12" key="1">
    <citation type="submission" date="2021-06" db="EMBL/GenBank/DDBJ databases">
        <title>Halomicroarcula sp. F24A a new haloarchaeum isolated from saline soil.</title>
        <authorList>
            <person name="Duran-Viseras A."/>
            <person name="Sanchez-Porro C."/>
            <person name="Ventosa A."/>
        </authorList>
    </citation>
    <scope>NUCLEOTIDE SEQUENCE</scope>
    <source>
        <strain evidence="12">F24A</strain>
    </source>
</reference>
<dbReference type="Pfam" id="PF00578">
    <property type="entry name" value="AhpC-TSA"/>
    <property type="match status" value="1"/>
</dbReference>
<gene>
    <name evidence="12" type="ORF">EGD98_15980</name>
</gene>
<feature type="region of interest" description="Disordered" evidence="10">
    <location>
        <begin position="1"/>
        <end position="20"/>
    </location>
</feature>
<keyword evidence="6" id="KW-0676">Redox-active center</keyword>
<evidence type="ECO:0000259" key="11">
    <source>
        <dbReference type="PROSITE" id="PS51352"/>
    </source>
</evidence>
<keyword evidence="4" id="KW-0560">Oxidoreductase</keyword>
<evidence type="ECO:0000256" key="6">
    <source>
        <dbReference type="ARBA" id="ARBA00023284"/>
    </source>
</evidence>
<comment type="similarity">
    <text evidence="8">Belongs to the peroxiredoxin family. BCP/PrxQ subfamily.</text>
</comment>
<dbReference type="GO" id="GO:0008379">
    <property type="term" value="F:thioredoxin peroxidase activity"/>
    <property type="evidence" value="ECO:0007669"/>
    <property type="project" value="TreeGrafter"/>
</dbReference>
<dbReference type="InterPro" id="IPR013766">
    <property type="entry name" value="Thioredoxin_domain"/>
</dbReference>
<organism evidence="12 13">
    <name type="scientific">Haloarcula salinisoli</name>
    <dbReference type="NCBI Taxonomy" id="2487746"/>
    <lineage>
        <taxon>Archaea</taxon>
        <taxon>Methanobacteriati</taxon>
        <taxon>Methanobacteriota</taxon>
        <taxon>Stenosarchaea group</taxon>
        <taxon>Halobacteria</taxon>
        <taxon>Halobacteriales</taxon>
        <taxon>Haloarculaceae</taxon>
        <taxon>Haloarcula</taxon>
    </lineage>
</organism>
<evidence type="ECO:0000256" key="4">
    <source>
        <dbReference type="ARBA" id="ARBA00023002"/>
    </source>
</evidence>
<dbReference type="GO" id="GO:0005737">
    <property type="term" value="C:cytoplasm"/>
    <property type="evidence" value="ECO:0007669"/>
    <property type="project" value="TreeGrafter"/>
</dbReference>
<dbReference type="AlphaFoldDB" id="A0A8J7YPZ2"/>
<evidence type="ECO:0000256" key="1">
    <source>
        <dbReference type="ARBA" id="ARBA00013017"/>
    </source>
</evidence>
<sequence>MLEPGDPAPEISAQNQYGETVTPDFDEPTVVYFYPEDFTEGCTIEARDFQETMPKFREGGIAVYGVSMDSVESHDEFAEEMGVLYDLLADPDGTIGEAFGLDTTSGRVDRYTFVLADGEVKRVYDPDRYDPDGHAEEVLVETRNEFVQGG</sequence>
<evidence type="ECO:0000256" key="7">
    <source>
        <dbReference type="ARBA" id="ARBA00032824"/>
    </source>
</evidence>
<evidence type="ECO:0000256" key="2">
    <source>
        <dbReference type="ARBA" id="ARBA00022559"/>
    </source>
</evidence>
<dbReference type="PROSITE" id="PS51352">
    <property type="entry name" value="THIOREDOXIN_2"/>
    <property type="match status" value="1"/>
</dbReference>
<evidence type="ECO:0000256" key="10">
    <source>
        <dbReference type="SAM" id="MobiDB-lite"/>
    </source>
</evidence>
<evidence type="ECO:0000256" key="8">
    <source>
        <dbReference type="ARBA" id="ARBA00038489"/>
    </source>
</evidence>
<dbReference type="EC" id="1.11.1.24" evidence="1"/>
<comment type="catalytic activity">
    <reaction evidence="9">
        <text>a hydroperoxide + [thioredoxin]-dithiol = an alcohol + [thioredoxin]-disulfide + H2O</text>
        <dbReference type="Rhea" id="RHEA:62620"/>
        <dbReference type="Rhea" id="RHEA-COMP:10698"/>
        <dbReference type="Rhea" id="RHEA-COMP:10700"/>
        <dbReference type="ChEBI" id="CHEBI:15377"/>
        <dbReference type="ChEBI" id="CHEBI:29950"/>
        <dbReference type="ChEBI" id="CHEBI:30879"/>
        <dbReference type="ChEBI" id="CHEBI:35924"/>
        <dbReference type="ChEBI" id="CHEBI:50058"/>
        <dbReference type="EC" id="1.11.1.24"/>
    </reaction>
</comment>
<dbReference type="GO" id="GO:0045454">
    <property type="term" value="P:cell redox homeostasis"/>
    <property type="evidence" value="ECO:0007669"/>
    <property type="project" value="TreeGrafter"/>
</dbReference>
<dbReference type="InterPro" id="IPR036249">
    <property type="entry name" value="Thioredoxin-like_sf"/>
</dbReference>
<dbReference type="GO" id="GO:0034599">
    <property type="term" value="P:cellular response to oxidative stress"/>
    <property type="evidence" value="ECO:0007669"/>
    <property type="project" value="TreeGrafter"/>
</dbReference>
<keyword evidence="5" id="KW-1015">Disulfide bond</keyword>
<keyword evidence="3" id="KW-0049">Antioxidant</keyword>
<keyword evidence="13" id="KW-1185">Reference proteome</keyword>
<name>A0A8J7YPZ2_9EURY</name>
<evidence type="ECO:0000256" key="5">
    <source>
        <dbReference type="ARBA" id="ARBA00023157"/>
    </source>
</evidence>
<dbReference type="PANTHER" id="PTHR42801:SF4">
    <property type="entry name" value="AHPC_TSA FAMILY PROTEIN"/>
    <property type="match status" value="1"/>
</dbReference>
<dbReference type="CDD" id="cd03017">
    <property type="entry name" value="PRX_BCP"/>
    <property type="match status" value="1"/>
</dbReference>
<dbReference type="RefSeq" id="WP_220589358.1">
    <property type="nucleotide sequence ID" value="NZ_RKLQ01000002.1"/>
</dbReference>
<dbReference type="PANTHER" id="PTHR42801">
    <property type="entry name" value="THIOREDOXIN-DEPENDENT PEROXIDE REDUCTASE"/>
    <property type="match status" value="1"/>
</dbReference>
<dbReference type="InterPro" id="IPR050924">
    <property type="entry name" value="Peroxiredoxin_BCP/PrxQ"/>
</dbReference>
<dbReference type="EMBL" id="RKLQ01000002">
    <property type="protein sequence ID" value="MBX0305168.1"/>
    <property type="molecule type" value="Genomic_DNA"/>
</dbReference>
<evidence type="ECO:0000256" key="3">
    <source>
        <dbReference type="ARBA" id="ARBA00022862"/>
    </source>
</evidence>
<protein>
    <recommendedName>
        <fullName evidence="1">thioredoxin-dependent peroxiredoxin</fullName>
        <ecNumber evidence="1">1.11.1.24</ecNumber>
    </recommendedName>
    <alternativeName>
        <fullName evidence="7">Thioredoxin peroxidase</fullName>
    </alternativeName>
</protein>
<evidence type="ECO:0000256" key="9">
    <source>
        <dbReference type="ARBA" id="ARBA00049091"/>
    </source>
</evidence>
<keyword evidence="2" id="KW-0575">Peroxidase</keyword>
<dbReference type="SUPFAM" id="SSF52833">
    <property type="entry name" value="Thioredoxin-like"/>
    <property type="match status" value="1"/>
</dbReference>
<dbReference type="InterPro" id="IPR000866">
    <property type="entry name" value="AhpC/TSA"/>
</dbReference>
<evidence type="ECO:0000313" key="12">
    <source>
        <dbReference type="EMBL" id="MBX0305168.1"/>
    </source>
</evidence>
<feature type="domain" description="Thioredoxin" evidence="11">
    <location>
        <begin position="2"/>
        <end position="144"/>
    </location>
</feature>
<accession>A0A8J7YPZ2</accession>
<comment type="caution">
    <text evidence="12">The sequence shown here is derived from an EMBL/GenBank/DDBJ whole genome shotgun (WGS) entry which is preliminary data.</text>
</comment>
<dbReference type="Gene3D" id="3.40.30.10">
    <property type="entry name" value="Glutaredoxin"/>
    <property type="match status" value="1"/>
</dbReference>
<dbReference type="Proteomes" id="UP000783863">
    <property type="component" value="Unassembled WGS sequence"/>
</dbReference>
<evidence type="ECO:0000313" key="13">
    <source>
        <dbReference type="Proteomes" id="UP000783863"/>
    </source>
</evidence>
<proteinExistence type="inferred from homology"/>